<dbReference type="RefSeq" id="WP_251742618.1">
    <property type="nucleotide sequence ID" value="NZ_JBHUOJ010000019.1"/>
</dbReference>
<evidence type="ECO:0000313" key="2">
    <source>
        <dbReference type="Proteomes" id="UP001597438"/>
    </source>
</evidence>
<dbReference type="EMBL" id="JBHUOJ010000019">
    <property type="protein sequence ID" value="MFD2833386.1"/>
    <property type="molecule type" value="Genomic_DNA"/>
</dbReference>
<accession>A0ABW5X334</accession>
<keyword evidence="2" id="KW-1185">Reference proteome</keyword>
<dbReference type="Proteomes" id="UP001597438">
    <property type="component" value="Unassembled WGS sequence"/>
</dbReference>
<reference evidence="2" key="1">
    <citation type="journal article" date="2019" name="Int. J. Syst. Evol. Microbiol.">
        <title>The Global Catalogue of Microorganisms (GCM) 10K type strain sequencing project: providing services to taxonomists for standard genome sequencing and annotation.</title>
        <authorList>
            <consortium name="The Broad Institute Genomics Platform"/>
            <consortium name="The Broad Institute Genome Sequencing Center for Infectious Disease"/>
            <person name="Wu L."/>
            <person name="Ma J."/>
        </authorList>
    </citation>
    <scope>NUCLEOTIDE SEQUENCE [LARGE SCALE GENOMIC DNA]</scope>
    <source>
        <strain evidence="2">KCTC 52925</strain>
    </source>
</reference>
<evidence type="ECO:0008006" key="3">
    <source>
        <dbReference type="Google" id="ProtNLM"/>
    </source>
</evidence>
<organism evidence="1 2">
    <name type="scientific">Christiangramia antarctica</name>
    <dbReference type="NCBI Taxonomy" id="2058158"/>
    <lineage>
        <taxon>Bacteria</taxon>
        <taxon>Pseudomonadati</taxon>
        <taxon>Bacteroidota</taxon>
        <taxon>Flavobacteriia</taxon>
        <taxon>Flavobacteriales</taxon>
        <taxon>Flavobacteriaceae</taxon>
        <taxon>Christiangramia</taxon>
    </lineage>
</organism>
<gene>
    <name evidence="1" type="ORF">ACFSYS_08800</name>
</gene>
<sequence>MKKHILLLVFTFSAFFNCYSQNEWRLELNAGANVGDYLNDTGISAGADVSYLIPITTKISIGPTTGFSRLFLNSSDDFNFLPIAASGRISLNNNIFIGTDLGYSIIWIDGWDGGFYYRPKIGYKFNKFNLIGSYSTIDQNPETFSFAKLGVEFRL</sequence>
<protein>
    <recommendedName>
        <fullName evidence="3">Outer membrane protein beta-barrel domain-containing protein</fullName>
    </recommendedName>
</protein>
<name>A0ABW5X334_9FLAO</name>
<comment type="caution">
    <text evidence="1">The sequence shown here is derived from an EMBL/GenBank/DDBJ whole genome shotgun (WGS) entry which is preliminary data.</text>
</comment>
<evidence type="ECO:0000313" key="1">
    <source>
        <dbReference type="EMBL" id="MFD2833386.1"/>
    </source>
</evidence>
<proteinExistence type="predicted"/>